<name>A0A1H9GWG8_9GAMM</name>
<dbReference type="NCBIfam" id="TIGR00229">
    <property type="entry name" value="sensory_box"/>
    <property type="match status" value="1"/>
</dbReference>
<evidence type="ECO:0000259" key="7">
    <source>
        <dbReference type="PROSITE" id="PS50112"/>
    </source>
</evidence>
<evidence type="ECO:0000313" key="9">
    <source>
        <dbReference type="Proteomes" id="UP000199496"/>
    </source>
</evidence>
<dbReference type="InterPro" id="IPR013655">
    <property type="entry name" value="PAS_fold_3"/>
</dbReference>
<sequence>MMPQKPENTVAEVKDRDRNSGNNVPGSGSMASPPLSFEAELLEAQRIAQVGSWVADFQKNVIRWSPEVYRIFGLCPNAWNATHEAFMSLVHPEDRVRVQAAVDAALAGETYDIEHRVLRPDGTIRIVRECGSVEFDDAGRPWSIPRFSQANFLLKQRDNGRWGGHAPARS</sequence>
<protein>
    <recommendedName>
        <fullName evidence="2">histidine kinase</fullName>
        <ecNumber evidence="2">2.7.13.3</ecNumber>
    </recommendedName>
</protein>
<keyword evidence="4" id="KW-0808">Transferase</keyword>
<proteinExistence type="predicted"/>
<dbReference type="Gene3D" id="3.30.450.20">
    <property type="entry name" value="PAS domain"/>
    <property type="match status" value="1"/>
</dbReference>
<evidence type="ECO:0000313" key="8">
    <source>
        <dbReference type="EMBL" id="SEQ54405.1"/>
    </source>
</evidence>
<evidence type="ECO:0000256" key="1">
    <source>
        <dbReference type="ARBA" id="ARBA00000085"/>
    </source>
</evidence>
<evidence type="ECO:0000256" key="6">
    <source>
        <dbReference type="SAM" id="MobiDB-lite"/>
    </source>
</evidence>
<evidence type="ECO:0000256" key="2">
    <source>
        <dbReference type="ARBA" id="ARBA00012438"/>
    </source>
</evidence>
<gene>
    <name evidence="8" type="ORF">SAMN05421693_1562</name>
</gene>
<keyword evidence="5" id="KW-0418">Kinase</keyword>
<evidence type="ECO:0000256" key="3">
    <source>
        <dbReference type="ARBA" id="ARBA00022553"/>
    </source>
</evidence>
<dbReference type="PROSITE" id="PS50112">
    <property type="entry name" value="PAS"/>
    <property type="match status" value="1"/>
</dbReference>
<dbReference type="SUPFAM" id="SSF55785">
    <property type="entry name" value="PYP-like sensor domain (PAS domain)"/>
    <property type="match status" value="1"/>
</dbReference>
<comment type="catalytic activity">
    <reaction evidence="1">
        <text>ATP + protein L-histidine = ADP + protein N-phospho-L-histidine.</text>
        <dbReference type="EC" id="2.7.13.3"/>
    </reaction>
</comment>
<reference evidence="8 9" key="1">
    <citation type="submission" date="2016-10" db="EMBL/GenBank/DDBJ databases">
        <authorList>
            <person name="de Groot N.N."/>
        </authorList>
    </citation>
    <scope>NUCLEOTIDE SEQUENCE [LARGE SCALE GENOMIC DNA]</scope>
    <source>
        <strain evidence="8 9">B7-7</strain>
    </source>
</reference>
<accession>A0A1H9GWG8</accession>
<evidence type="ECO:0000256" key="5">
    <source>
        <dbReference type="ARBA" id="ARBA00022777"/>
    </source>
</evidence>
<feature type="domain" description="PAS" evidence="7">
    <location>
        <begin position="37"/>
        <end position="109"/>
    </location>
</feature>
<dbReference type="CDD" id="cd00130">
    <property type="entry name" value="PAS"/>
    <property type="match status" value="1"/>
</dbReference>
<dbReference type="PANTHER" id="PTHR43304:SF1">
    <property type="entry name" value="PAC DOMAIN-CONTAINING PROTEIN"/>
    <property type="match status" value="1"/>
</dbReference>
<dbReference type="OrthoDB" id="5645859at2"/>
<evidence type="ECO:0000256" key="4">
    <source>
        <dbReference type="ARBA" id="ARBA00022679"/>
    </source>
</evidence>
<dbReference type="Pfam" id="PF08447">
    <property type="entry name" value="PAS_3"/>
    <property type="match status" value="1"/>
</dbReference>
<feature type="compositionally biased region" description="Polar residues" evidence="6">
    <location>
        <begin position="20"/>
        <end position="30"/>
    </location>
</feature>
<feature type="region of interest" description="Disordered" evidence="6">
    <location>
        <begin position="1"/>
        <end position="32"/>
    </location>
</feature>
<dbReference type="GO" id="GO:0004673">
    <property type="term" value="F:protein histidine kinase activity"/>
    <property type="evidence" value="ECO:0007669"/>
    <property type="project" value="UniProtKB-EC"/>
</dbReference>
<dbReference type="EMBL" id="FOFO01000056">
    <property type="protein sequence ID" value="SEQ54405.1"/>
    <property type="molecule type" value="Genomic_DNA"/>
</dbReference>
<dbReference type="SMART" id="SM00091">
    <property type="entry name" value="PAS"/>
    <property type="match status" value="1"/>
</dbReference>
<dbReference type="AlphaFoldDB" id="A0A1H9GWG8"/>
<dbReference type="EC" id="2.7.13.3" evidence="2"/>
<dbReference type="InterPro" id="IPR052162">
    <property type="entry name" value="Sensor_kinase/Photoreceptor"/>
</dbReference>
<keyword evidence="3" id="KW-0597">Phosphoprotein</keyword>
<dbReference type="Gene3D" id="2.10.70.100">
    <property type="match status" value="1"/>
</dbReference>
<dbReference type="InterPro" id="IPR000014">
    <property type="entry name" value="PAS"/>
</dbReference>
<dbReference type="PANTHER" id="PTHR43304">
    <property type="entry name" value="PHYTOCHROME-LIKE PROTEIN CPH1"/>
    <property type="match status" value="1"/>
</dbReference>
<keyword evidence="9" id="KW-1185">Reference proteome</keyword>
<dbReference type="STRING" id="867345.SAMN05421693_1562"/>
<dbReference type="InterPro" id="IPR035965">
    <property type="entry name" value="PAS-like_dom_sf"/>
</dbReference>
<organism evidence="8 9">
    <name type="scientific">Ectothiorhodospira magna</name>
    <dbReference type="NCBI Taxonomy" id="867345"/>
    <lineage>
        <taxon>Bacteria</taxon>
        <taxon>Pseudomonadati</taxon>
        <taxon>Pseudomonadota</taxon>
        <taxon>Gammaproteobacteria</taxon>
        <taxon>Chromatiales</taxon>
        <taxon>Ectothiorhodospiraceae</taxon>
        <taxon>Ectothiorhodospira</taxon>
    </lineage>
</organism>
<dbReference type="Proteomes" id="UP000199496">
    <property type="component" value="Unassembled WGS sequence"/>
</dbReference>